<comment type="caution">
    <text evidence="1">The sequence shown here is derived from an EMBL/GenBank/DDBJ whole genome shotgun (WGS) entry which is preliminary data.</text>
</comment>
<dbReference type="EMBL" id="QUSK01000022">
    <property type="protein sequence ID" value="RGD74762.1"/>
    <property type="molecule type" value="Genomic_DNA"/>
</dbReference>
<reference evidence="1 2" key="1">
    <citation type="submission" date="2018-08" db="EMBL/GenBank/DDBJ databases">
        <title>A genome reference for cultivated species of the human gut microbiota.</title>
        <authorList>
            <person name="Zou Y."/>
            <person name="Xue W."/>
            <person name="Luo G."/>
        </authorList>
    </citation>
    <scope>NUCLEOTIDE SEQUENCE [LARGE SCALE GENOMIC DNA]</scope>
    <source>
        <strain evidence="1 2">TF08-11</strain>
    </source>
</reference>
<evidence type="ECO:0000313" key="1">
    <source>
        <dbReference type="EMBL" id="RGD74762.1"/>
    </source>
</evidence>
<dbReference type="Proteomes" id="UP000260721">
    <property type="component" value="Unassembled WGS sequence"/>
</dbReference>
<name>A0A3E3DZP7_9FIRM</name>
<dbReference type="GO" id="GO:0016740">
    <property type="term" value="F:transferase activity"/>
    <property type="evidence" value="ECO:0007669"/>
    <property type="project" value="UniProtKB-KW"/>
</dbReference>
<dbReference type="InterPro" id="IPR014942">
    <property type="entry name" value="AbiEii"/>
</dbReference>
<protein>
    <submittedName>
        <fullName evidence="1">Nucleotidyl transferase AbiEii/AbiGii toxin family protein</fullName>
    </submittedName>
</protein>
<evidence type="ECO:0000313" key="2">
    <source>
        <dbReference type="Proteomes" id="UP000260721"/>
    </source>
</evidence>
<proteinExistence type="predicted"/>
<accession>A0A3E3DZP7</accession>
<dbReference type="RefSeq" id="WP_117446832.1">
    <property type="nucleotide sequence ID" value="NZ_CALCIP010000047.1"/>
</dbReference>
<keyword evidence="1" id="KW-0808">Transferase</keyword>
<organism evidence="1 2">
    <name type="scientific">Faecalicoccus pleomorphus</name>
    <dbReference type="NCBI Taxonomy" id="1323"/>
    <lineage>
        <taxon>Bacteria</taxon>
        <taxon>Bacillati</taxon>
        <taxon>Bacillota</taxon>
        <taxon>Erysipelotrichia</taxon>
        <taxon>Erysipelotrichales</taxon>
        <taxon>Erysipelotrichaceae</taxon>
        <taxon>Faecalicoccus</taxon>
    </lineage>
</organism>
<gene>
    <name evidence="1" type="ORF">DXC78_09655</name>
</gene>
<dbReference type="AlphaFoldDB" id="A0A3E3DZP7"/>
<dbReference type="Gene3D" id="3.10.450.620">
    <property type="entry name" value="JHP933, nucleotidyltransferase-like core domain"/>
    <property type="match status" value="1"/>
</dbReference>
<sequence>MNFNKRQLQKEADQHHYVRDTYEKVVRLVDILSYIRSEQFLFEHLALKGGTAINLTIFDLPRLSVDIDLDYTNNSSRDDMLKDRKIVKSLLIDYLKKNGYQLSKDIREHHALDSIKATYINSGGNLDNIKIEINYMLRVHIYEPVIVKTKNYGLIGEVETRTVDPIEIFGSKLVALMARSTPRDLYDFFYMINTKIFNEVEIKKIKRCAVFYRAISNEDGMFDFNLDNLDSITQNNIKRFLIPVINAKEFFSLPEAKQAINDFFNTHFVLDKNESMFIEQFKRKKYIPELLYDGDELKRIQNHPMAIWKTREIKKS</sequence>
<dbReference type="Pfam" id="PF08843">
    <property type="entry name" value="AbiEii"/>
    <property type="match status" value="1"/>
</dbReference>